<dbReference type="PANTHER" id="PTHR47957:SF3">
    <property type="entry name" value="ATP-DEPENDENT HELICASE HRQ1"/>
    <property type="match status" value="1"/>
</dbReference>
<evidence type="ECO:0000259" key="3">
    <source>
        <dbReference type="PROSITE" id="PS51192"/>
    </source>
</evidence>
<dbReference type="SMART" id="SM00487">
    <property type="entry name" value="DEXDc"/>
    <property type="match status" value="1"/>
</dbReference>
<keyword evidence="5" id="KW-1185">Reference proteome</keyword>
<dbReference type="STRING" id="313628.LNTAR_15142"/>
<sequence length="1813" mass="205696">MNDAVTIANNLKDMYLRFLDSAMPLRYEELMAERRALLSEKGMISQDPLFEAVPRYEEYKTLYEASKDLDLDKDFASFVETGLFTKIHGQSMKMYKHQFQSLKAVCKSNKNLIVTTGTGSGKTECFLLPMIHNIIKESRTWGEDKPKAVRALLLYPLNALAEDQMIRLRKSLDGVSTEENEGPRKWLDEHRNGHRITFGRYTGKTPISGVRSSSAEQKLKNEKWAMERIYKEVKDNEDLRYFYKSFDEDSAEVWDRWSMQEEPPDLLITNYSMLNIMLMRSLEENIFEQTRKWLADDPWLKGEANEPTRIFHFIVDELHTYRGTSGTEVAYLVRLMLNRLGLNADSPQLRFLASSASLPSSAETRKYILEFLGSSDDFKDDETFNKKYSIIEGSPLRYIPSHEKIFKNKQKVFSDFFESWKRAPKGKKQGPVYELAQHLRVDLKGEEEVKASLGIICQEAEIIKSYHENIPQQAESLEDISQRVFGVVDQIATQGLITILTESRVSNLPGAAAPQPLRMHAFFRNTLGLWACSNKNCTEVSDPDGTRNLPVGKLYTQPKLVCNCGARVLDLLLCKSCGDIFLGGYRSKLNEKKVEYLVHGQPNLEQIPATMTAKELYGEYAVLWLGKPGENKPIDNAWTETSGEVNKLNCTWKEANYNAFKGRVEPGKIGANSYLFSITSNKTKKYDYNCQAMPNKCPQCDSDGRRKDGKSFPPVGLHRTAVQRVNQLLLDALFREFDDEQAKKLVVFTDSRQDAAKLAAGIELDHYRDLVRQSLMQGFDKLGGDKGIALKYLEAGSPKDFTEEEKEQFKDFRARDSKLFNAIRDFLDEMASEEELKQIEQLKDKKSGPYPMGRVTNLVWEDLLSLGVNPAGPNPSRQTKKVKLDADGGYVTTSWRELIDWEGRKPENKDAFDLLPQAKTLKNELDQAAADECVFTMFAHKRKSVEALALGTLTFKPSDIEFDTDGLLSWKEFSNIANIVIRVLGEKRRISGNNYFNNASLPKELKSLLKKKFPGDENSILNLLKDFLLSKGVLESEENLVIKPSGLWFSPCKMGDKIWRCKQCSSVHLNNEIHLCWNCRSPLDPKDFRLKSNSDSEQDYYAYLASSKAETFRLHCEELTGQTSHENAVKRQRLFQDIISGDKEVSLIDCIDVLSVTTTMEAGVDIGSLMAVMMGNVPPKRFNYQQRVGRAGRRGAGLSIALTVARGRSHDETHFCDPQRMISSNPTPPYLDLKRQAVLNRMVSKELLRQAFRVCGVKAKADSVHGEFGDCETWAMSERLIKLWFTKNDQVITDTCDFLTSSEDMKEEAIRYAKEELLVSVDKISKDTKYHQKSLSERLANAGVLPMFGFPTRSRNLYSNIPKSRNSENVINRDLDIAISQFAPGAESVKDKAVITSVGIVDYVYEKGRAKEADGRGAIRQLGSCKNCGALICDDVPENKCSLCGSESDYMKLTTWEPKGFTTEHYQEKDFEGSFEWTARASMARLANEPVMFEPIEGINLECSNEEKMITSINDNDGKLFQFNEHESKPGLWLESTCLPFEGWWKDQLNTDRCEKVGLSSSKYTDVLLLRLSKVSPNIDLSPFGDNSLYARAAYYSWGGLIRKAACISLDIEPGELDMNIRPVKDAENEFCEVFLADHLENGAGYCRYLRDNMYESIIKLLDTDGELNLHLNAEAHSTCDSSCYDCLRDYHNSDFHAILDWRLGVDLMNLCKDATYMPSLKSGHWQSIKDIAVKSLCSINKSLVVKHVSNIDCMYDGEKVVAVLIHPLWASNHEGLVELAIDLNINVDELPVCNIFDVMRRPGWCLSKLNLS</sequence>
<evidence type="ECO:0000313" key="5">
    <source>
        <dbReference type="Proteomes" id="UP000004947"/>
    </source>
</evidence>
<gene>
    <name evidence="4" type="ORF">LNTAR_15142</name>
</gene>
<dbReference type="Pfam" id="PF00270">
    <property type="entry name" value="DEAD"/>
    <property type="match status" value="1"/>
</dbReference>
<dbReference type="Gene3D" id="3.40.50.300">
    <property type="entry name" value="P-loop containing nucleotide triphosphate hydrolases"/>
    <property type="match status" value="2"/>
</dbReference>
<dbReference type="GO" id="GO:0005524">
    <property type="term" value="F:ATP binding"/>
    <property type="evidence" value="ECO:0007669"/>
    <property type="project" value="UniProtKB-KW"/>
</dbReference>
<dbReference type="Pfam" id="PF00271">
    <property type="entry name" value="Helicase_C"/>
    <property type="match status" value="1"/>
</dbReference>
<dbReference type="PROSITE" id="PS51192">
    <property type="entry name" value="HELICASE_ATP_BIND_1"/>
    <property type="match status" value="1"/>
</dbReference>
<dbReference type="eggNOG" id="COG1205">
    <property type="taxonomic scope" value="Bacteria"/>
</dbReference>
<accession>A6DRF3</accession>
<keyword evidence="2" id="KW-0067">ATP-binding</keyword>
<protein>
    <submittedName>
        <fullName evidence="4">Putative helicase</fullName>
    </submittedName>
</protein>
<keyword evidence="1" id="KW-0547">Nucleotide-binding</keyword>
<dbReference type="EMBL" id="ABCK01000024">
    <property type="protein sequence ID" value="EDM25763.1"/>
    <property type="molecule type" value="Genomic_DNA"/>
</dbReference>
<dbReference type="SUPFAM" id="SSF52540">
    <property type="entry name" value="P-loop containing nucleoside triphosphate hydrolases"/>
    <property type="match status" value="2"/>
</dbReference>
<dbReference type="InterPro" id="IPR011545">
    <property type="entry name" value="DEAD/DEAH_box_helicase_dom"/>
</dbReference>
<dbReference type="InterPro" id="IPR014001">
    <property type="entry name" value="Helicase_ATP-bd"/>
</dbReference>
<dbReference type="Proteomes" id="UP000004947">
    <property type="component" value="Unassembled WGS sequence"/>
</dbReference>
<proteinExistence type="predicted"/>
<organism evidence="4 5">
    <name type="scientific">Lentisphaera araneosa HTCC2155</name>
    <dbReference type="NCBI Taxonomy" id="313628"/>
    <lineage>
        <taxon>Bacteria</taxon>
        <taxon>Pseudomonadati</taxon>
        <taxon>Lentisphaerota</taxon>
        <taxon>Lentisphaeria</taxon>
        <taxon>Lentisphaerales</taxon>
        <taxon>Lentisphaeraceae</taxon>
        <taxon>Lentisphaera</taxon>
    </lineage>
</organism>
<dbReference type="GO" id="GO:0036297">
    <property type="term" value="P:interstrand cross-link repair"/>
    <property type="evidence" value="ECO:0007669"/>
    <property type="project" value="TreeGrafter"/>
</dbReference>
<comment type="caution">
    <text evidence="4">The sequence shown here is derived from an EMBL/GenBank/DDBJ whole genome shotgun (WGS) entry which is preliminary data.</text>
</comment>
<dbReference type="OrthoDB" id="9815222at2"/>
<reference evidence="4 5" key="1">
    <citation type="journal article" date="2010" name="J. Bacteriol.">
        <title>Genome sequence of Lentisphaera araneosa HTCC2155T, the type species of the order Lentisphaerales in the phylum Lentisphaerae.</title>
        <authorList>
            <person name="Thrash J.C."/>
            <person name="Cho J.C."/>
            <person name="Vergin K.L."/>
            <person name="Morris R.M."/>
            <person name="Giovannoni S.J."/>
        </authorList>
    </citation>
    <scope>NUCLEOTIDE SEQUENCE [LARGE SCALE GENOMIC DNA]</scope>
    <source>
        <strain evidence="4 5">HTCC2155</strain>
    </source>
</reference>
<feature type="domain" description="Helicase ATP-binding" evidence="3">
    <location>
        <begin position="103"/>
        <end position="376"/>
    </location>
</feature>
<name>A6DRF3_9BACT</name>
<dbReference type="GO" id="GO:0003676">
    <property type="term" value="F:nucleic acid binding"/>
    <property type="evidence" value="ECO:0007669"/>
    <property type="project" value="InterPro"/>
</dbReference>
<dbReference type="GO" id="GO:0006289">
    <property type="term" value="P:nucleotide-excision repair"/>
    <property type="evidence" value="ECO:0007669"/>
    <property type="project" value="TreeGrafter"/>
</dbReference>
<dbReference type="InterPro" id="IPR001650">
    <property type="entry name" value="Helicase_C-like"/>
</dbReference>
<dbReference type="SMART" id="SM00490">
    <property type="entry name" value="HELICc"/>
    <property type="match status" value="1"/>
</dbReference>
<dbReference type="InterPro" id="IPR027417">
    <property type="entry name" value="P-loop_NTPase"/>
</dbReference>
<evidence type="ECO:0000256" key="1">
    <source>
        <dbReference type="ARBA" id="ARBA00022741"/>
    </source>
</evidence>
<keyword evidence="4" id="KW-0347">Helicase</keyword>
<evidence type="ECO:0000313" key="4">
    <source>
        <dbReference type="EMBL" id="EDM25763.1"/>
    </source>
</evidence>
<keyword evidence="4" id="KW-0378">Hydrolase</keyword>
<dbReference type="PANTHER" id="PTHR47957">
    <property type="entry name" value="ATP-DEPENDENT HELICASE HRQ1"/>
    <property type="match status" value="1"/>
</dbReference>
<dbReference type="GO" id="GO:0043138">
    <property type="term" value="F:3'-5' DNA helicase activity"/>
    <property type="evidence" value="ECO:0007669"/>
    <property type="project" value="TreeGrafter"/>
</dbReference>
<dbReference type="RefSeq" id="WP_007280425.1">
    <property type="nucleotide sequence ID" value="NZ_ABCK01000024.1"/>
</dbReference>
<evidence type="ECO:0000256" key="2">
    <source>
        <dbReference type="ARBA" id="ARBA00022840"/>
    </source>
</evidence>